<gene>
    <name evidence="6" type="ORF">J2S44_002537</name>
</gene>
<dbReference type="CDD" id="cd22272">
    <property type="entry name" value="DPBB_EXLX1-like"/>
    <property type="match status" value="1"/>
</dbReference>
<dbReference type="PANTHER" id="PTHR31836:SF21">
    <property type="entry name" value="EXPANSIN-LIKE PROTEIN 7"/>
    <property type="match status" value="1"/>
</dbReference>
<evidence type="ECO:0000256" key="2">
    <source>
        <dbReference type="SAM" id="MobiDB-lite"/>
    </source>
</evidence>
<evidence type="ECO:0000256" key="3">
    <source>
        <dbReference type="SAM" id="Phobius"/>
    </source>
</evidence>
<evidence type="ECO:0000259" key="5">
    <source>
        <dbReference type="Pfam" id="PF03330"/>
    </source>
</evidence>
<dbReference type="Gene3D" id="2.60.40.760">
    <property type="entry name" value="Expansin, cellulose-binding-like domain"/>
    <property type="match status" value="1"/>
</dbReference>
<feature type="transmembrane region" description="Helical" evidence="3">
    <location>
        <begin position="21"/>
        <end position="43"/>
    </location>
</feature>
<evidence type="ECO:0000313" key="6">
    <source>
        <dbReference type="EMBL" id="MDR7322287.1"/>
    </source>
</evidence>
<evidence type="ECO:0000259" key="4">
    <source>
        <dbReference type="Pfam" id="PF01357"/>
    </source>
</evidence>
<dbReference type="InterPro" id="IPR009009">
    <property type="entry name" value="RlpA-like_DPBB"/>
</dbReference>
<dbReference type="Pfam" id="PF03330">
    <property type="entry name" value="DPBB_1"/>
    <property type="match status" value="1"/>
</dbReference>
<dbReference type="EMBL" id="JAVDYC010000001">
    <property type="protein sequence ID" value="MDR7322287.1"/>
    <property type="molecule type" value="Genomic_DNA"/>
</dbReference>
<dbReference type="InterPro" id="IPR036908">
    <property type="entry name" value="RlpA-like_sf"/>
</dbReference>
<reference evidence="6 7" key="1">
    <citation type="submission" date="2023-07" db="EMBL/GenBank/DDBJ databases">
        <title>Sequencing the genomes of 1000 actinobacteria strains.</title>
        <authorList>
            <person name="Klenk H.-P."/>
        </authorList>
    </citation>
    <scope>NUCLEOTIDE SEQUENCE [LARGE SCALE GENOMIC DNA]</scope>
    <source>
        <strain evidence="6 7">DSM 44711</strain>
    </source>
</reference>
<dbReference type="InterPro" id="IPR049818">
    <property type="entry name" value="Expansin_EXLX1-like"/>
</dbReference>
<dbReference type="SUPFAM" id="SSF50685">
    <property type="entry name" value="Barwin-like endoglucanases"/>
    <property type="match status" value="1"/>
</dbReference>
<feature type="domain" description="RlpA-like protein double-psi beta-barrel" evidence="5">
    <location>
        <begin position="98"/>
        <end position="147"/>
    </location>
</feature>
<dbReference type="Gene3D" id="2.40.40.10">
    <property type="entry name" value="RlpA-like domain"/>
    <property type="match status" value="1"/>
</dbReference>
<dbReference type="RefSeq" id="WP_310412421.1">
    <property type="nucleotide sequence ID" value="NZ_JAVDYC010000001.1"/>
</dbReference>
<protein>
    <submittedName>
        <fullName evidence="6">Expansin (Peptidoglycan-binding protein)</fullName>
    </submittedName>
</protein>
<dbReference type="Pfam" id="PF01357">
    <property type="entry name" value="Expansin_C"/>
    <property type="match status" value="1"/>
</dbReference>
<dbReference type="SUPFAM" id="SSF49590">
    <property type="entry name" value="PHL pollen allergen"/>
    <property type="match status" value="1"/>
</dbReference>
<sequence>MHDETTLLSTLPGKRRRPRSMVTWLAAAGVAALAGVIGLALMLQTGSSAACAAALSGKATFYDIAGGGGNCSYDGPPADMMHVAMGPGEYADAAACGGYLNVTGPKGSVRVKIVDQCPECAQGHIDLSKEAFAKIGNPVDGIIPVTYSTVANPPLPGPLTFRVKEGASQYWFSVRIDNTGNALRSVQAKSAGGGFVTLKKYDYNYWQADSGLGPGPFTIKATDTQGNTATVDGVKLAPGSTQSSGVKMYGAGANTGSASGGDSAAAAAPAAPVPARATPAASKSASPTPSASASASPSAVASPSAPADDEADVQPLAAATLDVEKTSCG</sequence>
<accession>A0AAE4CSA3</accession>
<dbReference type="InterPro" id="IPR036749">
    <property type="entry name" value="Expansin_CBD_sf"/>
</dbReference>
<keyword evidence="3" id="KW-1133">Transmembrane helix</keyword>
<keyword evidence="7" id="KW-1185">Reference proteome</keyword>
<dbReference type="InterPro" id="IPR051477">
    <property type="entry name" value="Expansin_CellWall"/>
</dbReference>
<organism evidence="6 7">
    <name type="scientific">Catenuloplanes niger</name>
    <dbReference type="NCBI Taxonomy" id="587534"/>
    <lineage>
        <taxon>Bacteria</taxon>
        <taxon>Bacillati</taxon>
        <taxon>Actinomycetota</taxon>
        <taxon>Actinomycetes</taxon>
        <taxon>Micromonosporales</taxon>
        <taxon>Micromonosporaceae</taxon>
        <taxon>Catenuloplanes</taxon>
    </lineage>
</organism>
<feature type="compositionally biased region" description="Low complexity" evidence="2">
    <location>
        <begin position="257"/>
        <end position="306"/>
    </location>
</feature>
<evidence type="ECO:0000256" key="1">
    <source>
        <dbReference type="ARBA" id="ARBA00022729"/>
    </source>
</evidence>
<dbReference type="AlphaFoldDB" id="A0AAE4CSA3"/>
<keyword evidence="1" id="KW-0732">Signal</keyword>
<comment type="caution">
    <text evidence="6">The sequence shown here is derived from an EMBL/GenBank/DDBJ whole genome shotgun (WGS) entry which is preliminary data.</text>
</comment>
<dbReference type="PANTHER" id="PTHR31836">
    <property type="match status" value="1"/>
</dbReference>
<feature type="region of interest" description="Disordered" evidence="2">
    <location>
        <begin position="257"/>
        <end position="329"/>
    </location>
</feature>
<keyword evidence="3" id="KW-0812">Transmembrane</keyword>
<feature type="domain" description="Expansin-like CBD" evidence="4">
    <location>
        <begin position="160"/>
        <end position="234"/>
    </location>
</feature>
<dbReference type="Proteomes" id="UP001183629">
    <property type="component" value="Unassembled WGS sequence"/>
</dbReference>
<evidence type="ECO:0000313" key="7">
    <source>
        <dbReference type="Proteomes" id="UP001183629"/>
    </source>
</evidence>
<keyword evidence="3" id="KW-0472">Membrane</keyword>
<name>A0AAE4CSA3_9ACTN</name>
<dbReference type="InterPro" id="IPR007117">
    <property type="entry name" value="Expansin_CBD"/>
</dbReference>
<proteinExistence type="predicted"/>
<dbReference type="NCBIfam" id="NF041144">
    <property type="entry name" value="expansin_EXLX1"/>
    <property type="match status" value="1"/>
</dbReference>